<feature type="region of interest" description="Disordered" evidence="1">
    <location>
        <begin position="51"/>
        <end position="116"/>
    </location>
</feature>
<protein>
    <submittedName>
        <fullName evidence="3">Uncharacterized protein</fullName>
    </submittedName>
</protein>
<feature type="compositionally biased region" description="Polar residues" evidence="1">
    <location>
        <begin position="90"/>
        <end position="102"/>
    </location>
</feature>
<organism evidence="3">
    <name type="scientific">Brassica oleracea</name>
    <name type="common">Wild cabbage</name>
    <dbReference type="NCBI Taxonomy" id="3712"/>
    <lineage>
        <taxon>Eukaryota</taxon>
        <taxon>Viridiplantae</taxon>
        <taxon>Streptophyta</taxon>
        <taxon>Embryophyta</taxon>
        <taxon>Tracheophyta</taxon>
        <taxon>Spermatophyta</taxon>
        <taxon>Magnoliopsida</taxon>
        <taxon>eudicotyledons</taxon>
        <taxon>Gunneridae</taxon>
        <taxon>Pentapetalae</taxon>
        <taxon>rosids</taxon>
        <taxon>malvids</taxon>
        <taxon>Brassicales</taxon>
        <taxon>Brassicaceae</taxon>
        <taxon>Brassiceae</taxon>
        <taxon>Brassica</taxon>
    </lineage>
</organism>
<gene>
    <name evidence="3" type="ORF">BOLC9T53333H</name>
</gene>
<reference evidence="3" key="1">
    <citation type="submission" date="2018-11" db="EMBL/GenBank/DDBJ databases">
        <authorList>
            <consortium name="Genoscope - CEA"/>
            <person name="William W."/>
        </authorList>
    </citation>
    <scope>NUCLEOTIDE SEQUENCE</scope>
</reference>
<dbReference type="AlphaFoldDB" id="A0A3P6DKX7"/>
<feature type="chain" id="PRO_5018325765" evidence="2">
    <location>
        <begin position="25"/>
        <end position="130"/>
    </location>
</feature>
<evidence type="ECO:0000256" key="2">
    <source>
        <dbReference type="SAM" id="SignalP"/>
    </source>
</evidence>
<evidence type="ECO:0000313" key="3">
    <source>
        <dbReference type="EMBL" id="VDD28010.1"/>
    </source>
</evidence>
<accession>A0A3P6DKX7</accession>
<feature type="compositionally biased region" description="Polar residues" evidence="1">
    <location>
        <begin position="60"/>
        <end position="77"/>
    </location>
</feature>
<proteinExistence type="predicted"/>
<feature type="signal peptide" evidence="2">
    <location>
        <begin position="1"/>
        <end position="24"/>
    </location>
</feature>
<name>A0A3P6DKX7_BRAOL</name>
<dbReference type="EMBL" id="LR031875">
    <property type="protein sequence ID" value="VDD28010.1"/>
    <property type="molecule type" value="Genomic_DNA"/>
</dbReference>
<evidence type="ECO:0000256" key="1">
    <source>
        <dbReference type="SAM" id="MobiDB-lite"/>
    </source>
</evidence>
<sequence>MWRSGKSGSMILIRTLLMLIDCKSKSFRSNRLNNYFERYFYYILMQRLGRQSSSRSRSSNLNTEMRIRSSTNSTIPPQSGVLGSRRRSYESQVQFEESSSLTQRRRITPASGNVGSRTIYPGEERCFPIY</sequence>
<keyword evidence="2" id="KW-0732">Signal</keyword>